<evidence type="ECO:0000256" key="1">
    <source>
        <dbReference type="ARBA" id="ARBA00022801"/>
    </source>
</evidence>
<dbReference type="GO" id="GO:0016787">
    <property type="term" value="F:hydrolase activity"/>
    <property type="evidence" value="ECO:0007669"/>
    <property type="project" value="UniProtKB-KW"/>
</dbReference>
<keyword evidence="1 3" id="KW-0378">Hydrolase</keyword>
<dbReference type="InterPro" id="IPR006674">
    <property type="entry name" value="HD_domain"/>
</dbReference>
<organism evidence="3">
    <name type="scientific">human gut metagenome</name>
    <dbReference type="NCBI Taxonomy" id="408170"/>
    <lineage>
        <taxon>unclassified sequences</taxon>
        <taxon>metagenomes</taxon>
        <taxon>organismal metagenomes</taxon>
    </lineage>
</organism>
<accession>K1U7Q8</accession>
<dbReference type="CDD" id="cd00077">
    <property type="entry name" value="HDc"/>
    <property type="match status" value="1"/>
</dbReference>
<dbReference type="InterPro" id="IPR051094">
    <property type="entry name" value="Diverse_Catalytic_Enzymes"/>
</dbReference>
<dbReference type="Gene3D" id="1.10.3210.10">
    <property type="entry name" value="Hypothetical protein af1432"/>
    <property type="match status" value="1"/>
</dbReference>
<comment type="caution">
    <text evidence="3">The sequence shown here is derived from an EMBL/GenBank/DDBJ whole genome shotgun (WGS) entry which is preliminary data.</text>
</comment>
<dbReference type="InterPro" id="IPR026875">
    <property type="entry name" value="PHydrolase_assoc_dom"/>
</dbReference>
<dbReference type="Pfam" id="PF13286">
    <property type="entry name" value="HD_assoc"/>
    <property type="match status" value="1"/>
</dbReference>
<dbReference type="PANTHER" id="PTHR35795:SF1">
    <property type="entry name" value="BIS(5'-NUCLEOSYL)-TETRAPHOSPHATASE, SYMMETRICAL"/>
    <property type="match status" value="1"/>
</dbReference>
<reference evidence="3" key="1">
    <citation type="journal article" date="2013" name="Environ. Microbiol.">
        <title>Microbiota from the distal guts of lean and obese adolescents exhibit partial functional redundancy besides clear differences in community structure.</title>
        <authorList>
            <person name="Ferrer M."/>
            <person name="Ruiz A."/>
            <person name="Lanza F."/>
            <person name="Haange S.B."/>
            <person name="Oberbach A."/>
            <person name="Till H."/>
            <person name="Bargiela R."/>
            <person name="Campoy C."/>
            <person name="Segura M.T."/>
            <person name="Richter M."/>
            <person name="von Bergen M."/>
            <person name="Seifert J."/>
            <person name="Suarez A."/>
        </authorList>
    </citation>
    <scope>NUCLEOTIDE SEQUENCE</scope>
</reference>
<sequence length="372" mass="43083">MDVLDEARLNFLLIDSNLCDYASKSGDALRIEKMEEDFRTPYFRDVDRIIHSLSYTRYLDKTQVYSFKSNDHVSKRIVHVQLVSKIARTIGRALRLNTDLIEAISLGHDIGHTPLGHMGESILNEISQKELGEYFSHNVQSMRCYMNIENNGLGLNLTIQTLDGILCHNGEELCQVYKPVPKTLDDVLEQYRNSYKNRDANNTFAMTLEGCVVRLCDVISYIGRDLEDAINLGLLNRCDIPEKITQVLGNTNREIVNFIVTDVICMSMNKPYIKMSDKVYNALQELLDFNYKNIYNKASTSKDYEYYKEGMYRIYQSYLKAINDNDQENIIFKIFLNTQDESYLKSTSPKRMVIDFIAGMTDMFFLHQIEIN</sequence>
<dbReference type="SUPFAM" id="SSF109604">
    <property type="entry name" value="HD-domain/PDEase-like"/>
    <property type="match status" value="1"/>
</dbReference>
<gene>
    <name evidence="3" type="ORF">OBE_01922</name>
</gene>
<evidence type="ECO:0000313" key="3">
    <source>
        <dbReference type="EMBL" id="EKC74345.1"/>
    </source>
</evidence>
<dbReference type="SMART" id="SM00471">
    <property type="entry name" value="HDc"/>
    <property type="match status" value="1"/>
</dbReference>
<dbReference type="Pfam" id="PF01966">
    <property type="entry name" value="HD"/>
    <property type="match status" value="1"/>
</dbReference>
<dbReference type="PANTHER" id="PTHR35795">
    <property type="entry name" value="SLR1885 PROTEIN"/>
    <property type="match status" value="1"/>
</dbReference>
<dbReference type="AlphaFoldDB" id="K1U7Q8"/>
<dbReference type="InterPro" id="IPR003607">
    <property type="entry name" value="HD/PDEase_dom"/>
</dbReference>
<feature type="domain" description="HD/PDEase" evidence="2">
    <location>
        <begin position="72"/>
        <end position="231"/>
    </location>
</feature>
<protein>
    <submittedName>
        <fullName evidence="3">Deoxyguanosinetriphosphate triphosphohydrolase-like protein</fullName>
    </submittedName>
</protein>
<evidence type="ECO:0000259" key="2">
    <source>
        <dbReference type="SMART" id="SM00471"/>
    </source>
</evidence>
<proteinExistence type="predicted"/>
<dbReference type="EMBL" id="AJWZ01001249">
    <property type="protein sequence ID" value="EKC74345.1"/>
    <property type="molecule type" value="Genomic_DNA"/>
</dbReference>
<name>K1U7Q8_9ZZZZ</name>